<comment type="pathway">
    <text evidence="10">Cell wall biogenesis; peptidoglycan biosynthesis.</text>
</comment>
<keyword evidence="3 10" id="KW-0812">Transmembrane</keyword>
<gene>
    <name evidence="10 12" type="primary">murJ</name>
    <name evidence="12" type="ORF">R0135_16970</name>
</gene>
<dbReference type="Pfam" id="PF03023">
    <property type="entry name" value="MurJ"/>
    <property type="match status" value="1"/>
</dbReference>
<dbReference type="RefSeq" id="WP_407348105.1">
    <property type="nucleotide sequence ID" value="NZ_CP136864.1"/>
</dbReference>
<evidence type="ECO:0000256" key="4">
    <source>
        <dbReference type="ARBA" id="ARBA00022960"/>
    </source>
</evidence>
<dbReference type="EMBL" id="CP136864">
    <property type="protein sequence ID" value="WOJ93456.1"/>
    <property type="molecule type" value="Genomic_DNA"/>
</dbReference>
<keyword evidence="6 10" id="KW-1133">Transmembrane helix</keyword>
<comment type="subcellular location">
    <subcellularLocation>
        <location evidence="10">Cell inner membrane</location>
        <topology evidence="10">Multi-pass membrane protein</topology>
    </subcellularLocation>
    <subcellularLocation>
        <location evidence="1">Cell membrane</location>
        <topology evidence="1">Multi-pass membrane protein</topology>
    </subcellularLocation>
</comment>
<evidence type="ECO:0000256" key="2">
    <source>
        <dbReference type="ARBA" id="ARBA00022475"/>
    </source>
</evidence>
<reference evidence="12 13" key="1">
    <citation type="submission" date="2023-10" db="EMBL/GenBank/DDBJ databases">
        <title>Two novel species belonging to the OM43/NOR5 clade.</title>
        <authorList>
            <person name="Park M."/>
        </authorList>
    </citation>
    <scope>NUCLEOTIDE SEQUENCE [LARGE SCALE GENOMIC DNA]</scope>
    <source>
        <strain evidence="12 13">IMCC43200</strain>
    </source>
</reference>
<protein>
    <recommendedName>
        <fullName evidence="10">Probable lipid II flippase MurJ</fullName>
    </recommendedName>
</protein>
<keyword evidence="7 10" id="KW-0472">Membrane</keyword>
<feature type="transmembrane region" description="Helical" evidence="10">
    <location>
        <begin position="324"/>
        <end position="347"/>
    </location>
</feature>
<evidence type="ECO:0000313" key="12">
    <source>
        <dbReference type="EMBL" id="WOJ93456.1"/>
    </source>
</evidence>
<dbReference type="PANTHER" id="PTHR47019">
    <property type="entry name" value="LIPID II FLIPPASE MURJ"/>
    <property type="match status" value="1"/>
</dbReference>
<dbReference type="CDD" id="cd13123">
    <property type="entry name" value="MATE_MurJ_like"/>
    <property type="match status" value="1"/>
</dbReference>
<feature type="transmembrane region" description="Helical" evidence="10">
    <location>
        <begin position="239"/>
        <end position="264"/>
    </location>
</feature>
<keyword evidence="10" id="KW-0997">Cell inner membrane</keyword>
<dbReference type="HAMAP" id="MF_02078">
    <property type="entry name" value="MurJ_MviN"/>
    <property type="match status" value="1"/>
</dbReference>
<accession>A0ABZ0I326</accession>
<feature type="transmembrane region" description="Helical" evidence="10">
    <location>
        <begin position="460"/>
        <end position="477"/>
    </location>
</feature>
<evidence type="ECO:0000313" key="13">
    <source>
        <dbReference type="Proteomes" id="UP001626537"/>
    </source>
</evidence>
<feature type="transmembrane region" description="Helical" evidence="10">
    <location>
        <begin position="398"/>
        <end position="420"/>
    </location>
</feature>
<feature type="transmembrane region" description="Helical" evidence="10">
    <location>
        <begin position="144"/>
        <end position="164"/>
    </location>
</feature>
<dbReference type="PIRSF" id="PIRSF002869">
    <property type="entry name" value="MviN"/>
    <property type="match status" value="1"/>
</dbReference>
<evidence type="ECO:0000256" key="5">
    <source>
        <dbReference type="ARBA" id="ARBA00022984"/>
    </source>
</evidence>
<keyword evidence="13" id="KW-1185">Reference proteome</keyword>
<evidence type="ECO:0000256" key="3">
    <source>
        <dbReference type="ARBA" id="ARBA00022692"/>
    </source>
</evidence>
<evidence type="ECO:0000256" key="6">
    <source>
        <dbReference type="ARBA" id="ARBA00022989"/>
    </source>
</evidence>
<feature type="transmembrane region" description="Helical" evidence="10">
    <location>
        <begin position="497"/>
        <end position="516"/>
    </location>
</feature>
<comment type="function">
    <text evidence="8 10 11">Involved in peptidoglycan biosynthesis. Transports lipid-linked peptidoglycan precursors from the inner to the outer leaflet of the cytoplasmic membrane.</text>
</comment>
<keyword evidence="2 10" id="KW-1003">Cell membrane</keyword>
<name>A0ABZ0I326_9GAMM</name>
<comment type="similarity">
    <text evidence="9 10 11">Belongs to the MurJ/MviN family.</text>
</comment>
<keyword evidence="10 11" id="KW-0961">Cell wall biogenesis/degradation</keyword>
<evidence type="ECO:0000256" key="10">
    <source>
        <dbReference type="HAMAP-Rule" id="MF_02078"/>
    </source>
</evidence>
<feature type="transmembrane region" description="Helical" evidence="10">
    <location>
        <begin position="100"/>
        <end position="124"/>
    </location>
</feature>
<feature type="transmembrane region" description="Helical" evidence="10">
    <location>
        <begin position="198"/>
        <end position="219"/>
    </location>
</feature>
<feature type="transmembrane region" description="Helical" evidence="10">
    <location>
        <begin position="171"/>
        <end position="192"/>
    </location>
</feature>
<evidence type="ECO:0000256" key="8">
    <source>
        <dbReference type="ARBA" id="ARBA00060041"/>
    </source>
</evidence>
<dbReference type="NCBIfam" id="TIGR01695">
    <property type="entry name" value="murJ_mviN"/>
    <property type="match status" value="1"/>
</dbReference>
<dbReference type="PANTHER" id="PTHR47019:SF1">
    <property type="entry name" value="LIPID II FLIPPASE MURJ"/>
    <property type="match status" value="1"/>
</dbReference>
<evidence type="ECO:0000256" key="7">
    <source>
        <dbReference type="ARBA" id="ARBA00023136"/>
    </source>
</evidence>
<proteinExistence type="inferred from homology"/>
<dbReference type="PRINTS" id="PR01806">
    <property type="entry name" value="VIRFACTRMVIN"/>
</dbReference>
<organism evidence="12 13">
    <name type="scientific">Congregibacter variabilis</name>
    <dbReference type="NCBI Taxonomy" id="3081200"/>
    <lineage>
        <taxon>Bacteria</taxon>
        <taxon>Pseudomonadati</taxon>
        <taxon>Pseudomonadota</taxon>
        <taxon>Gammaproteobacteria</taxon>
        <taxon>Cellvibrionales</taxon>
        <taxon>Halieaceae</taxon>
        <taxon>Congregibacter</taxon>
    </lineage>
</organism>
<feature type="transmembrane region" description="Helical" evidence="10">
    <location>
        <begin position="426"/>
        <end position="448"/>
    </location>
</feature>
<keyword evidence="5 10" id="KW-0573">Peptidoglycan synthesis</keyword>
<feature type="transmembrane region" description="Helical" evidence="10">
    <location>
        <begin position="36"/>
        <end position="55"/>
    </location>
</feature>
<keyword evidence="4 10" id="KW-0133">Cell shape</keyword>
<dbReference type="Proteomes" id="UP001626537">
    <property type="component" value="Chromosome"/>
</dbReference>
<keyword evidence="10 11" id="KW-0813">Transport</keyword>
<dbReference type="InterPro" id="IPR051050">
    <property type="entry name" value="Lipid_II_flippase_MurJ/MviN"/>
</dbReference>
<dbReference type="InterPro" id="IPR004268">
    <property type="entry name" value="MurJ"/>
</dbReference>
<sequence>MSTEVSPESRPGLLRSSAVVGTMTMLSRVLGLVRDVILAAVIGASANADAFFIAFKIPNFLRRLFAEGAFAQAFVPVLAECRENGGQAAVRGLIDRVAGVLGGVLFLLTAVTLLAAPLVAGIFAPGYIAQPEKFALTADLIRITFPYLMLISLTGMCGAILNSYGRFAVPAFTPVLLNISLIGAALLAAPYFSEPAFALAWGVLFAGLIQLLFQMPFLYRLDLVPRPRWEPRHPGVRQVMTLMIPALFGVSVSQLNLLFDTVLASFLPTGSVSWLYYSDRLTELPLGVFAIAVATVIMPTLAAHKSAARDEDYSKTLDWAVRSVLLVGVPASLALLLLAEPILISLFHYGALSERDIAMSALSLRAYSLGLCAFMLIKVLAPGFYARQDMVTPVRIGIRAMVANMVMNVIFVVPLMFYFGVGHVGLALATSLSAFLNAGLLWKGLLQIGVYHFDPRWRRYLTRLVFASLCMSLALFYTTPDQASWLIWRWDQRALSILALCGLGLTVYILALWIAGARLSELRAPSVTGSKVRSETDSST</sequence>
<feature type="transmembrane region" description="Helical" evidence="10">
    <location>
        <begin position="367"/>
        <end position="386"/>
    </location>
</feature>
<feature type="transmembrane region" description="Helical" evidence="10">
    <location>
        <begin position="284"/>
        <end position="303"/>
    </location>
</feature>
<evidence type="ECO:0000256" key="9">
    <source>
        <dbReference type="ARBA" id="ARBA00061532"/>
    </source>
</evidence>
<evidence type="ECO:0000256" key="11">
    <source>
        <dbReference type="PIRNR" id="PIRNR002869"/>
    </source>
</evidence>
<evidence type="ECO:0000256" key="1">
    <source>
        <dbReference type="ARBA" id="ARBA00004651"/>
    </source>
</evidence>